<keyword evidence="1" id="KW-0472">Membrane</keyword>
<evidence type="ECO:0000313" key="2">
    <source>
        <dbReference type="EMBL" id="MXP32614.1"/>
    </source>
</evidence>
<evidence type="ECO:0000313" key="3">
    <source>
        <dbReference type="Proteomes" id="UP000446786"/>
    </source>
</evidence>
<reference evidence="2 3" key="1">
    <citation type="submission" date="2019-12" db="EMBL/GenBank/DDBJ databases">
        <title>Genomic-based taxomic classification of the family Erythrobacteraceae.</title>
        <authorList>
            <person name="Xu L."/>
        </authorList>
    </citation>
    <scope>NUCLEOTIDE SEQUENCE [LARGE SCALE GENOMIC DNA]</scope>
    <source>
        <strain evidence="2 3">JCM 16677</strain>
    </source>
</reference>
<keyword evidence="3" id="KW-1185">Reference proteome</keyword>
<dbReference type="RefSeq" id="WP_344705278.1">
    <property type="nucleotide sequence ID" value="NZ_BAAAZF010000001.1"/>
</dbReference>
<evidence type="ECO:0000256" key="1">
    <source>
        <dbReference type="SAM" id="Phobius"/>
    </source>
</evidence>
<sequence length="105" mass="11769">MVTIFVLATVAMNFFWRTLFPERRLRLLISSLAILPALGYVALTVFRELVAIGRHDAENGSPPPNMIDNLVPEIERAVLFAALWFLAIVAVGFCLRLFVVAVRRA</sequence>
<dbReference type="Proteomes" id="UP000446786">
    <property type="component" value="Unassembled WGS sequence"/>
</dbReference>
<dbReference type="AlphaFoldDB" id="A0A845ASP6"/>
<dbReference type="EMBL" id="WTYE01000001">
    <property type="protein sequence ID" value="MXP32614.1"/>
    <property type="molecule type" value="Genomic_DNA"/>
</dbReference>
<comment type="caution">
    <text evidence="2">The sequence shown here is derived from an EMBL/GenBank/DDBJ whole genome shotgun (WGS) entry which is preliminary data.</text>
</comment>
<proteinExistence type="predicted"/>
<gene>
    <name evidence="2" type="ORF">GRI94_12355</name>
</gene>
<accession>A0A845ASP6</accession>
<feature type="transmembrane region" description="Helical" evidence="1">
    <location>
        <begin position="27"/>
        <end position="46"/>
    </location>
</feature>
<protein>
    <submittedName>
        <fullName evidence="2">Uncharacterized protein</fullName>
    </submittedName>
</protein>
<feature type="transmembrane region" description="Helical" evidence="1">
    <location>
        <begin position="77"/>
        <end position="99"/>
    </location>
</feature>
<keyword evidence="1" id="KW-0812">Transmembrane</keyword>
<name>A0A845ASP6_9SPHN</name>
<organism evidence="2 3">
    <name type="scientific">Parerythrobacter jejuensis</name>
    <dbReference type="NCBI Taxonomy" id="795812"/>
    <lineage>
        <taxon>Bacteria</taxon>
        <taxon>Pseudomonadati</taxon>
        <taxon>Pseudomonadota</taxon>
        <taxon>Alphaproteobacteria</taxon>
        <taxon>Sphingomonadales</taxon>
        <taxon>Erythrobacteraceae</taxon>
        <taxon>Parerythrobacter</taxon>
    </lineage>
</organism>
<keyword evidence="1" id="KW-1133">Transmembrane helix</keyword>